<gene>
    <name evidence="1" type="ORF">TGAM01_v200456</name>
</gene>
<dbReference type="RefSeq" id="XP_018660662.1">
    <property type="nucleotide sequence ID" value="XM_018806181.1"/>
</dbReference>
<sequence length="269" mass="29244">MPTILPLPPPPIPKPIPIIIPPKQLPHIRLHLILTLLRALRHRLLQILGPLRMRAHLALRPIRTEPREIVHAQLPPHMLLRAQRAQRAKAHIIVRTRRQLRQRIDVQIQTLLAVGAVPVAHEEVALGHLTQVVLVQELALLALLAQATQPVLAHQRVEPARRVLLLLLLRAVLGAAVRDVALRAARAVGAAARLEGFAYRAVGGEADLVRLAEERREAEAVGVRGVVEDGGDGVSGRGRGGCCGGHGGRFGLWGFGLGKNARDEVFAAD</sequence>
<name>A0A2P5A3B7_9HYPO</name>
<evidence type="ECO:0000313" key="2">
    <source>
        <dbReference type="Proteomes" id="UP000054821"/>
    </source>
</evidence>
<dbReference type="GeneID" id="29986264"/>
<protein>
    <submittedName>
        <fullName evidence="1">Uncharacterized protein</fullName>
    </submittedName>
</protein>
<evidence type="ECO:0000313" key="1">
    <source>
        <dbReference type="EMBL" id="PON31036.1"/>
    </source>
</evidence>
<dbReference type="AlphaFoldDB" id="A0A2P5A3B7"/>
<dbReference type="Proteomes" id="UP000054821">
    <property type="component" value="Unassembled WGS sequence"/>
</dbReference>
<reference evidence="1 2" key="1">
    <citation type="journal article" date="2016" name="Genome Announc.">
        <title>Draft Whole-Genome Sequence of Trichoderma gamsii T6085, a Promising Biocontrol Agent of Fusarium Head Blight on Wheat.</title>
        <authorList>
            <person name="Baroncelli R."/>
            <person name="Zapparata A."/>
            <person name="Piaggeschi G."/>
            <person name="Sarrocco S."/>
            <person name="Vannacci G."/>
        </authorList>
    </citation>
    <scope>NUCLEOTIDE SEQUENCE [LARGE SCALE GENOMIC DNA]</scope>
    <source>
        <strain evidence="1 2">T6085</strain>
    </source>
</reference>
<organism evidence="1 2">
    <name type="scientific">Trichoderma gamsii</name>
    <dbReference type="NCBI Taxonomy" id="398673"/>
    <lineage>
        <taxon>Eukaryota</taxon>
        <taxon>Fungi</taxon>
        <taxon>Dikarya</taxon>
        <taxon>Ascomycota</taxon>
        <taxon>Pezizomycotina</taxon>
        <taxon>Sordariomycetes</taxon>
        <taxon>Hypocreomycetidae</taxon>
        <taxon>Hypocreales</taxon>
        <taxon>Hypocreaceae</taxon>
        <taxon>Trichoderma</taxon>
    </lineage>
</organism>
<comment type="caution">
    <text evidence="1">The sequence shown here is derived from an EMBL/GenBank/DDBJ whole genome shotgun (WGS) entry which is preliminary data.</text>
</comment>
<accession>A0A2P5A3B7</accession>
<dbReference type="EMBL" id="JPDN02000001">
    <property type="protein sequence ID" value="PON31036.1"/>
    <property type="molecule type" value="Genomic_DNA"/>
</dbReference>
<keyword evidence="2" id="KW-1185">Reference proteome</keyword>
<proteinExistence type="predicted"/>